<organism evidence="1 2">
    <name type="scientific">Botrytis byssoidea</name>
    <dbReference type="NCBI Taxonomy" id="139641"/>
    <lineage>
        <taxon>Eukaryota</taxon>
        <taxon>Fungi</taxon>
        <taxon>Dikarya</taxon>
        <taxon>Ascomycota</taxon>
        <taxon>Pezizomycotina</taxon>
        <taxon>Leotiomycetes</taxon>
        <taxon>Helotiales</taxon>
        <taxon>Sclerotiniaceae</taxon>
        <taxon>Botrytis</taxon>
    </lineage>
</organism>
<reference evidence="1 2" key="1">
    <citation type="journal article" date="2020" name="Genome Biol. Evol.">
        <title>Comparative genomics of Sclerotiniaceae.</title>
        <authorList>
            <person name="Valero Jimenez C.A."/>
            <person name="Steentjes M."/>
            <person name="Scholten O.E."/>
            <person name="Van Kan J.A.L."/>
        </authorList>
    </citation>
    <scope>NUCLEOTIDE SEQUENCE [LARGE SCALE GENOMIC DNA]</scope>
    <source>
        <strain evidence="1 2">MUCL 94</strain>
    </source>
</reference>
<keyword evidence="2" id="KW-1185">Reference proteome</keyword>
<proteinExistence type="predicted"/>
<dbReference type="EMBL" id="RCSW01000013">
    <property type="protein sequence ID" value="KAF7940841.1"/>
    <property type="molecule type" value="Genomic_DNA"/>
</dbReference>
<evidence type="ECO:0000313" key="1">
    <source>
        <dbReference type="EMBL" id="KAF7940841.1"/>
    </source>
</evidence>
<name>A0A9P5M4P1_9HELO</name>
<sequence>MFHLGVLMSVLQCGRSKCWLQGFHIKYPTFRYLPAFEQTRLPGDQKVAVNDSVTEEKGPVGDIIFADSGRTCRRKKYNGSSYPQK</sequence>
<dbReference type="GeneID" id="62150616"/>
<comment type="caution">
    <text evidence="1">The sequence shown here is derived from an EMBL/GenBank/DDBJ whole genome shotgun (WGS) entry which is preliminary data.</text>
</comment>
<dbReference type="Proteomes" id="UP000710849">
    <property type="component" value="Unassembled WGS sequence"/>
</dbReference>
<dbReference type="AlphaFoldDB" id="A0A9P5M4P1"/>
<accession>A0A9P5M4P1</accession>
<evidence type="ECO:0000313" key="2">
    <source>
        <dbReference type="Proteomes" id="UP000710849"/>
    </source>
</evidence>
<gene>
    <name evidence="1" type="ORF">EAE97_007027</name>
</gene>
<dbReference type="RefSeq" id="XP_038731730.1">
    <property type="nucleotide sequence ID" value="XM_038877540.1"/>
</dbReference>
<protein>
    <submittedName>
        <fullName evidence="1">Uncharacterized protein</fullName>
    </submittedName>
</protein>